<dbReference type="InterPro" id="IPR032672">
    <property type="entry name" value="TmcA/NAT10/Kre33"/>
</dbReference>
<comment type="caution">
    <text evidence="2">The sequence shown here is derived from an EMBL/GenBank/DDBJ whole genome shotgun (WGS) entry which is preliminary data.</text>
</comment>
<dbReference type="GO" id="GO:1990883">
    <property type="term" value="F:18S rRNA cytidine N-acetyltransferase activity"/>
    <property type="evidence" value="ECO:0007669"/>
    <property type="project" value="TreeGrafter"/>
</dbReference>
<evidence type="ECO:0000313" key="2">
    <source>
        <dbReference type="EMBL" id="GBE81439.1"/>
    </source>
</evidence>
<dbReference type="InParanoid" id="A0A401GGY9"/>
<dbReference type="STRING" id="139825.A0A401GGY9"/>
<gene>
    <name evidence="2" type="ORF">SCP_0311680</name>
</gene>
<dbReference type="GeneID" id="38778356"/>
<protein>
    <recommendedName>
        <fullName evidence="1">N-acetyltransferase domain-containing protein</fullName>
    </recommendedName>
</protein>
<evidence type="ECO:0000259" key="1">
    <source>
        <dbReference type="Pfam" id="PF13718"/>
    </source>
</evidence>
<dbReference type="InterPro" id="IPR000182">
    <property type="entry name" value="GNAT_dom"/>
</dbReference>
<dbReference type="GO" id="GO:0030686">
    <property type="term" value="C:90S preribosome"/>
    <property type="evidence" value="ECO:0007669"/>
    <property type="project" value="TreeGrafter"/>
</dbReference>
<sequence>MCMGYGTRALQALNPFYSGEYFNWDEVSSLEHAYPDPAAIDESTSLLTDKPTIRAATAMSPLLQGPTERKPEMLNHLGVLYGLMPQLLRYGITGVFAACPSIQV</sequence>
<reference evidence="2 3" key="1">
    <citation type="journal article" date="2018" name="Sci. Rep.">
        <title>Genome sequence of the cauliflower mushroom Sparassis crispa (Hanabiratake) and its association with beneficial usage.</title>
        <authorList>
            <person name="Kiyama R."/>
            <person name="Furutani Y."/>
            <person name="Kawaguchi K."/>
            <person name="Nakanishi T."/>
        </authorList>
    </citation>
    <scope>NUCLEOTIDE SEQUENCE [LARGE SCALE GENOMIC DNA]</scope>
</reference>
<dbReference type="GO" id="GO:0000049">
    <property type="term" value="F:tRNA binding"/>
    <property type="evidence" value="ECO:0007669"/>
    <property type="project" value="TreeGrafter"/>
</dbReference>
<dbReference type="GO" id="GO:1904812">
    <property type="term" value="P:rRNA acetylation involved in maturation of SSU-rRNA"/>
    <property type="evidence" value="ECO:0007669"/>
    <property type="project" value="TreeGrafter"/>
</dbReference>
<keyword evidence="3" id="KW-1185">Reference proteome</keyword>
<dbReference type="Pfam" id="PF13718">
    <property type="entry name" value="GNAT_acetyltr_2"/>
    <property type="match status" value="1"/>
</dbReference>
<organism evidence="2 3">
    <name type="scientific">Sparassis crispa</name>
    <dbReference type="NCBI Taxonomy" id="139825"/>
    <lineage>
        <taxon>Eukaryota</taxon>
        <taxon>Fungi</taxon>
        <taxon>Dikarya</taxon>
        <taxon>Basidiomycota</taxon>
        <taxon>Agaricomycotina</taxon>
        <taxon>Agaricomycetes</taxon>
        <taxon>Polyporales</taxon>
        <taxon>Sparassidaceae</taxon>
        <taxon>Sparassis</taxon>
    </lineage>
</organism>
<dbReference type="AlphaFoldDB" id="A0A401GGY9"/>
<feature type="domain" description="N-acetyltransferase" evidence="1">
    <location>
        <begin position="3"/>
        <end position="91"/>
    </location>
</feature>
<name>A0A401GGY9_9APHY</name>
<dbReference type="EMBL" id="BFAD01000003">
    <property type="protein sequence ID" value="GBE81439.1"/>
    <property type="molecule type" value="Genomic_DNA"/>
</dbReference>
<dbReference type="PANTHER" id="PTHR10925:SF5">
    <property type="entry name" value="RNA CYTIDINE ACETYLTRANSFERASE"/>
    <property type="match status" value="1"/>
</dbReference>
<evidence type="ECO:0000313" key="3">
    <source>
        <dbReference type="Proteomes" id="UP000287166"/>
    </source>
</evidence>
<dbReference type="OrthoDB" id="10067491at2759"/>
<proteinExistence type="predicted"/>
<dbReference type="RefSeq" id="XP_027612352.1">
    <property type="nucleotide sequence ID" value="XM_027756551.1"/>
</dbReference>
<dbReference type="PANTHER" id="PTHR10925">
    <property type="entry name" value="N-ACETYLTRANSFERASE 10"/>
    <property type="match status" value="1"/>
</dbReference>
<dbReference type="Proteomes" id="UP000287166">
    <property type="component" value="Unassembled WGS sequence"/>
</dbReference>
<accession>A0A401GGY9</accession>
<dbReference type="GO" id="GO:0005730">
    <property type="term" value="C:nucleolus"/>
    <property type="evidence" value="ECO:0007669"/>
    <property type="project" value="TreeGrafter"/>
</dbReference>